<dbReference type="EMBL" id="JACHEN010000063">
    <property type="protein sequence ID" value="MBB6219013.1"/>
    <property type="molecule type" value="Genomic_DNA"/>
</dbReference>
<dbReference type="Pfam" id="PF06866">
    <property type="entry name" value="DUF1256"/>
    <property type="match status" value="1"/>
</dbReference>
<keyword evidence="2" id="KW-1185">Reference proteome</keyword>
<proteinExistence type="predicted"/>
<dbReference type="InterPro" id="IPR023430">
    <property type="entry name" value="Pept_HybD-like_dom_sf"/>
</dbReference>
<evidence type="ECO:0000313" key="1">
    <source>
        <dbReference type="EMBL" id="MBB6219013.1"/>
    </source>
</evidence>
<dbReference type="Proteomes" id="UP000579281">
    <property type="component" value="Unassembled WGS sequence"/>
</dbReference>
<organism evidence="1 2">
    <name type="scientific">Anaerosolibacter carboniphilus</name>
    <dbReference type="NCBI Taxonomy" id="1417629"/>
    <lineage>
        <taxon>Bacteria</taxon>
        <taxon>Bacillati</taxon>
        <taxon>Bacillota</taxon>
        <taxon>Clostridia</taxon>
        <taxon>Peptostreptococcales</taxon>
        <taxon>Thermotaleaceae</taxon>
        <taxon>Anaerosolibacter</taxon>
    </lineage>
</organism>
<reference evidence="1 2" key="1">
    <citation type="submission" date="2020-08" db="EMBL/GenBank/DDBJ databases">
        <title>Genomic Encyclopedia of Type Strains, Phase IV (KMG-IV): sequencing the most valuable type-strain genomes for metagenomic binning, comparative biology and taxonomic classification.</title>
        <authorList>
            <person name="Goeker M."/>
        </authorList>
    </citation>
    <scope>NUCLEOTIDE SEQUENCE [LARGE SCALE GENOMIC DNA]</scope>
    <source>
        <strain evidence="1 2">DSM 103526</strain>
    </source>
</reference>
<dbReference type="SUPFAM" id="SSF53163">
    <property type="entry name" value="HybD-like"/>
    <property type="match status" value="1"/>
</dbReference>
<dbReference type="InterPro" id="IPR009665">
    <property type="entry name" value="YyaC"/>
</dbReference>
<evidence type="ECO:0000313" key="2">
    <source>
        <dbReference type="Proteomes" id="UP000579281"/>
    </source>
</evidence>
<name>A0A841L0E4_9FIRM</name>
<protein>
    <submittedName>
        <fullName evidence="1">Putative sporulation protein YyaC</fullName>
    </submittedName>
</protein>
<dbReference type="AlphaFoldDB" id="A0A841L0E4"/>
<comment type="caution">
    <text evidence="1">The sequence shown here is derived from an EMBL/GenBank/DDBJ whole genome shotgun (WGS) entry which is preliminary data.</text>
</comment>
<dbReference type="NCBIfam" id="TIGR02841">
    <property type="entry name" value="spore_YyaC"/>
    <property type="match status" value="1"/>
</dbReference>
<gene>
    <name evidence="1" type="ORF">HNQ80_005191</name>
</gene>
<sequence length="209" mass="22925">MSTHENALYGIKRNLISTKEKNCVKKIGEALYRQITEHKKVYEKIIILCIGTDRCTGDSLGPLVGMMLSKRKAIKGKIQIMGTLNDPVHAKNLHEAVAKIDQENTLVIAVDAMLSKAENLGKVIITNSSLIPGAGIDRTDLQAVGHISITASVNISGPMSSMMLMDTRLSFVFKIAEVLDKAITQAIKEISLENTSTSKSYEKKLRKVE</sequence>
<accession>A0A841L0E4</accession>
<dbReference type="RefSeq" id="WP_184314016.1">
    <property type="nucleotide sequence ID" value="NZ_JACHEN010000063.1"/>
</dbReference>